<evidence type="ECO:0000256" key="4">
    <source>
        <dbReference type="HAMAP-Rule" id="MF_01201"/>
    </source>
</evidence>
<dbReference type="Pfam" id="PF01168">
    <property type="entry name" value="Ala_racemase_N"/>
    <property type="match status" value="1"/>
</dbReference>
<evidence type="ECO:0000256" key="1">
    <source>
        <dbReference type="ARBA" id="ARBA00001933"/>
    </source>
</evidence>
<dbReference type="EMBL" id="BMGJ01000016">
    <property type="protein sequence ID" value="GGD75007.1"/>
    <property type="molecule type" value="Genomic_DNA"/>
</dbReference>
<comment type="catalytic activity">
    <reaction evidence="4">
        <text>L-alanine = D-alanine</text>
        <dbReference type="Rhea" id="RHEA:20249"/>
        <dbReference type="ChEBI" id="CHEBI:57416"/>
        <dbReference type="ChEBI" id="CHEBI:57972"/>
        <dbReference type="EC" id="5.1.1.1"/>
    </reaction>
</comment>
<comment type="function">
    <text evidence="4">Catalyzes the interconversion of L-alanine and D-alanine. May also act on other amino acids.</text>
</comment>
<dbReference type="PANTHER" id="PTHR30511">
    <property type="entry name" value="ALANINE RACEMASE"/>
    <property type="match status" value="1"/>
</dbReference>
<dbReference type="Gene3D" id="2.40.37.10">
    <property type="entry name" value="Lyase, Ornithine Decarboxylase, Chain A, domain 1"/>
    <property type="match status" value="1"/>
</dbReference>
<organism evidence="6 7">
    <name type="scientific">Lacimicrobium alkaliphilum</name>
    <dbReference type="NCBI Taxonomy" id="1526571"/>
    <lineage>
        <taxon>Bacteria</taxon>
        <taxon>Pseudomonadati</taxon>
        <taxon>Pseudomonadota</taxon>
        <taxon>Gammaproteobacteria</taxon>
        <taxon>Alteromonadales</taxon>
        <taxon>Alteromonadaceae</taxon>
        <taxon>Lacimicrobium</taxon>
    </lineage>
</organism>
<dbReference type="SUPFAM" id="SSF51419">
    <property type="entry name" value="PLP-binding barrel"/>
    <property type="match status" value="1"/>
</dbReference>
<dbReference type="CDD" id="cd06827">
    <property type="entry name" value="PLPDE_III_AR_proteobact"/>
    <property type="match status" value="1"/>
</dbReference>
<feature type="binding site" evidence="4">
    <location>
        <position position="304"/>
    </location>
    <ligand>
        <name>substrate</name>
    </ligand>
</feature>
<dbReference type="PANTHER" id="PTHR30511:SF0">
    <property type="entry name" value="ALANINE RACEMASE, CATABOLIC-RELATED"/>
    <property type="match status" value="1"/>
</dbReference>
<comment type="pathway">
    <text evidence="4">Amino-acid biosynthesis; D-alanine biosynthesis; D-alanine from L-alanine: step 1/1.</text>
</comment>
<dbReference type="NCBIfam" id="TIGR00492">
    <property type="entry name" value="alr"/>
    <property type="match status" value="1"/>
</dbReference>
<dbReference type="InterPro" id="IPR020622">
    <property type="entry name" value="Ala_racemase_pyridoxalP-BS"/>
</dbReference>
<dbReference type="Pfam" id="PF00842">
    <property type="entry name" value="Ala_racemase_C"/>
    <property type="match status" value="1"/>
</dbReference>
<dbReference type="SUPFAM" id="SSF50621">
    <property type="entry name" value="Alanine racemase C-terminal domain-like"/>
    <property type="match status" value="1"/>
</dbReference>
<dbReference type="InterPro" id="IPR001608">
    <property type="entry name" value="Ala_racemase_N"/>
</dbReference>
<proteinExistence type="inferred from homology"/>
<gene>
    <name evidence="6" type="primary">alr</name>
    <name evidence="6" type="ORF">GCM10011357_32480</name>
</gene>
<dbReference type="InterPro" id="IPR029066">
    <property type="entry name" value="PLP-binding_barrel"/>
</dbReference>
<reference evidence="7" key="1">
    <citation type="journal article" date="2019" name="Int. J. Syst. Evol. Microbiol.">
        <title>The Global Catalogue of Microorganisms (GCM) 10K type strain sequencing project: providing services to taxonomists for standard genome sequencing and annotation.</title>
        <authorList>
            <consortium name="The Broad Institute Genomics Platform"/>
            <consortium name="The Broad Institute Genome Sequencing Center for Infectious Disease"/>
            <person name="Wu L."/>
            <person name="Ma J."/>
        </authorList>
    </citation>
    <scope>NUCLEOTIDE SEQUENCE [LARGE SCALE GENOMIC DNA]</scope>
    <source>
        <strain evidence="7">CGMCC 1.12923</strain>
    </source>
</reference>
<feature type="active site" description="Proton acceptor; specific for D-alanine" evidence="4">
    <location>
        <position position="36"/>
    </location>
</feature>
<dbReference type="InterPro" id="IPR000821">
    <property type="entry name" value="Ala_racemase"/>
</dbReference>
<dbReference type="InterPro" id="IPR009006">
    <property type="entry name" value="Ala_racemase/Decarboxylase_C"/>
</dbReference>
<evidence type="ECO:0000256" key="2">
    <source>
        <dbReference type="ARBA" id="ARBA00022898"/>
    </source>
</evidence>
<dbReference type="SMART" id="SM01005">
    <property type="entry name" value="Ala_racemase_C"/>
    <property type="match status" value="1"/>
</dbReference>
<dbReference type="Gene3D" id="3.20.20.10">
    <property type="entry name" value="Alanine racemase"/>
    <property type="match status" value="1"/>
</dbReference>
<feature type="active site" description="Proton acceptor; specific for L-alanine" evidence="4">
    <location>
        <position position="256"/>
    </location>
</feature>
<dbReference type="Proteomes" id="UP000614272">
    <property type="component" value="Unassembled WGS sequence"/>
</dbReference>
<dbReference type="EC" id="5.1.1.1" evidence="4"/>
<name>A0ABQ1RPB7_9ALTE</name>
<keyword evidence="7" id="KW-1185">Reference proteome</keyword>
<comment type="caution">
    <text evidence="6">The sequence shown here is derived from an EMBL/GenBank/DDBJ whole genome shotgun (WGS) entry which is preliminary data.</text>
</comment>
<accession>A0ABQ1RPB7</accession>
<evidence type="ECO:0000313" key="6">
    <source>
        <dbReference type="EMBL" id="GGD75007.1"/>
    </source>
</evidence>
<keyword evidence="3 4" id="KW-0413">Isomerase</keyword>
<dbReference type="PRINTS" id="PR00992">
    <property type="entry name" value="ALARACEMASE"/>
</dbReference>
<feature type="domain" description="Alanine racemase C-terminal" evidence="5">
    <location>
        <begin position="235"/>
        <end position="359"/>
    </location>
</feature>
<protein>
    <recommendedName>
        <fullName evidence="4">Alanine racemase</fullName>
        <ecNumber evidence="4">5.1.1.1</ecNumber>
    </recommendedName>
</protein>
<comment type="similarity">
    <text evidence="4">Belongs to the alanine racemase family.</text>
</comment>
<dbReference type="HAMAP" id="MF_01201">
    <property type="entry name" value="Ala_racemase"/>
    <property type="match status" value="1"/>
</dbReference>
<feature type="binding site" evidence="4">
    <location>
        <position position="132"/>
    </location>
    <ligand>
        <name>substrate</name>
    </ligand>
</feature>
<feature type="modified residue" description="N6-(pyridoxal phosphate)lysine" evidence="4">
    <location>
        <position position="36"/>
    </location>
</feature>
<dbReference type="PROSITE" id="PS00395">
    <property type="entry name" value="ALANINE_RACEMASE"/>
    <property type="match status" value="1"/>
</dbReference>
<evidence type="ECO:0000259" key="5">
    <source>
        <dbReference type="SMART" id="SM01005"/>
    </source>
</evidence>
<dbReference type="InterPro" id="IPR011079">
    <property type="entry name" value="Ala_racemase_C"/>
</dbReference>
<evidence type="ECO:0000256" key="3">
    <source>
        <dbReference type="ARBA" id="ARBA00023235"/>
    </source>
</evidence>
<keyword evidence="2 4" id="KW-0663">Pyridoxal phosphate</keyword>
<sequence>MTYRPSFAEIDLNVIRNNYQLSCQQAPASKQLAVIKANAYGHGAVQVAKQLEDIAPAFAVAFIDEALALREAGIRSPILIMEGFFRAQELSLASEKGFWLMLHSPEQIEMLEKTPLPSPLNCWLKVDTGMHRLGILPEHVPAILERLTKRGKLAQSPVLATHMANAEEMNNPLNQRQIDRLRQLGKDTNSPLSQANSAALMQLPASHSNWNRPGIMLYGCSPLVQRSEQIGLQPAMSVYSEIIAIRELKKGDAVGYGGCWQARKPSRIATLAIGYGDGYPRSTDSQCEVFLHGQRATVAGSVSMDMLGVDISHIPEARVGDKVELWGNNIPVTELARRVNTLSYELLTRVNQRLPKHFVD</sequence>
<comment type="cofactor">
    <cofactor evidence="1 4">
        <name>pyridoxal 5'-phosphate</name>
        <dbReference type="ChEBI" id="CHEBI:597326"/>
    </cofactor>
</comment>
<dbReference type="RefSeq" id="WP_099035991.1">
    <property type="nucleotide sequence ID" value="NZ_BMGJ01000016.1"/>
</dbReference>
<evidence type="ECO:0000313" key="7">
    <source>
        <dbReference type="Proteomes" id="UP000614272"/>
    </source>
</evidence>